<dbReference type="EMBL" id="SZPZ01000002">
    <property type="protein sequence ID" value="TKK79704.1"/>
    <property type="molecule type" value="Genomic_DNA"/>
</dbReference>
<feature type="domain" description="YCII-related" evidence="2">
    <location>
        <begin position="49"/>
        <end position="115"/>
    </location>
</feature>
<comment type="similarity">
    <text evidence="1">Belongs to the YciI family.</text>
</comment>
<evidence type="ECO:0000313" key="3">
    <source>
        <dbReference type="EMBL" id="TKK79704.1"/>
    </source>
</evidence>
<evidence type="ECO:0000313" key="4">
    <source>
        <dbReference type="Proteomes" id="UP000305836"/>
    </source>
</evidence>
<dbReference type="RefSeq" id="WP_137254654.1">
    <property type="nucleotide sequence ID" value="NZ_JBHSPQ010000001.1"/>
</dbReference>
<organism evidence="3 4">
    <name type="scientific">Kribbella jiaozuonensis</name>
    <dbReference type="NCBI Taxonomy" id="2575441"/>
    <lineage>
        <taxon>Bacteria</taxon>
        <taxon>Bacillati</taxon>
        <taxon>Actinomycetota</taxon>
        <taxon>Actinomycetes</taxon>
        <taxon>Propionibacteriales</taxon>
        <taxon>Kribbellaceae</taxon>
        <taxon>Kribbella</taxon>
    </lineage>
</organism>
<name>A0A4U3LWJ1_9ACTN</name>
<dbReference type="AlphaFoldDB" id="A0A4U3LWJ1"/>
<dbReference type="InterPro" id="IPR011008">
    <property type="entry name" value="Dimeric_a/b-barrel"/>
</dbReference>
<dbReference type="InterPro" id="IPR005545">
    <property type="entry name" value="YCII"/>
</dbReference>
<accession>A0A4U3LWJ1</accession>
<dbReference type="Gene3D" id="3.30.70.1060">
    <property type="entry name" value="Dimeric alpha+beta barrel"/>
    <property type="match status" value="1"/>
</dbReference>
<reference evidence="3 4" key="1">
    <citation type="submission" date="2019-04" db="EMBL/GenBank/DDBJ databases">
        <title>Kribbella sp. NEAU-THZ 27 nov., a novel actinomycete isolated from soil.</title>
        <authorList>
            <person name="Duan L."/>
        </authorList>
    </citation>
    <scope>NUCLEOTIDE SEQUENCE [LARGE SCALE GENOMIC DNA]</scope>
    <source>
        <strain evidence="4">NEAU-THZ27</strain>
    </source>
</reference>
<sequence>MKFLLLIHNNAEAIKQFTEQQLFEMSGGPAGIAATARELLTSGELVSVLRLNDPGEEKDVQLVAGTPVISDRPLLETKEFLAGAMILNCASVERALEIAALIPLAEFRRVELREINQDHDEFVAQLAFIEGAGEA</sequence>
<dbReference type="SUPFAM" id="SSF54909">
    <property type="entry name" value="Dimeric alpha+beta barrel"/>
    <property type="match status" value="1"/>
</dbReference>
<evidence type="ECO:0000259" key="2">
    <source>
        <dbReference type="Pfam" id="PF03795"/>
    </source>
</evidence>
<dbReference type="Proteomes" id="UP000305836">
    <property type="component" value="Unassembled WGS sequence"/>
</dbReference>
<comment type="caution">
    <text evidence="3">The sequence shown here is derived from an EMBL/GenBank/DDBJ whole genome shotgun (WGS) entry which is preliminary data.</text>
</comment>
<dbReference type="Pfam" id="PF03795">
    <property type="entry name" value="YCII"/>
    <property type="match status" value="1"/>
</dbReference>
<proteinExistence type="inferred from homology"/>
<dbReference type="OrthoDB" id="3784582at2"/>
<protein>
    <submittedName>
        <fullName evidence="3">YciI family protein</fullName>
    </submittedName>
</protein>
<evidence type="ECO:0000256" key="1">
    <source>
        <dbReference type="ARBA" id="ARBA00007689"/>
    </source>
</evidence>
<keyword evidence="4" id="KW-1185">Reference proteome</keyword>
<gene>
    <name evidence="3" type="ORF">FDA38_15065</name>
</gene>